<protein>
    <submittedName>
        <fullName evidence="1">Uncharacterized protein</fullName>
    </submittedName>
</protein>
<organism evidence="1 2">
    <name type="scientific">Sphingomonas faeni</name>
    <dbReference type="NCBI Taxonomy" id="185950"/>
    <lineage>
        <taxon>Bacteria</taxon>
        <taxon>Pseudomonadati</taxon>
        <taxon>Pseudomonadota</taxon>
        <taxon>Alphaproteobacteria</taxon>
        <taxon>Sphingomonadales</taxon>
        <taxon>Sphingomonadaceae</taxon>
        <taxon>Sphingomonas</taxon>
    </lineage>
</organism>
<dbReference type="Proteomes" id="UP000244013">
    <property type="component" value="Unassembled WGS sequence"/>
</dbReference>
<proteinExistence type="predicted"/>
<name>A0A2T5U7Z2_9SPHN</name>
<dbReference type="AlphaFoldDB" id="A0A2T5U7Z2"/>
<accession>A0A2T5U7Z2</accession>
<evidence type="ECO:0000313" key="1">
    <source>
        <dbReference type="EMBL" id="PTW47636.1"/>
    </source>
</evidence>
<evidence type="ECO:0000313" key="2">
    <source>
        <dbReference type="Proteomes" id="UP000244013"/>
    </source>
</evidence>
<dbReference type="EMBL" id="QAYE01000003">
    <property type="protein sequence ID" value="PTW47636.1"/>
    <property type="molecule type" value="Genomic_DNA"/>
</dbReference>
<reference evidence="1 2" key="1">
    <citation type="submission" date="2018-04" db="EMBL/GenBank/DDBJ databases">
        <title>Genomic Encyclopedia of Type Strains, Phase III (KMG-III): the genomes of soil and plant-associated and newly described type strains.</title>
        <authorList>
            <person name="Whitman W."/>
        </authorList>
    </citation>
    <scope>NUCLEOTIDE SEQUENCE [LARGE SCALE GENOMIC DNA]</scope>
    <source>
        <strain evidence="1 2">MA-olki</strain>
    </source>
</reference>
<comment type="caution">
    <text evidence="1">The sequence shown here is derived from an EMBL/GenBank/DDBJ whole genome shotgun (WGS) entry which is preliminary data.</text>
</comment>
<sequence length="107" mass="12015">MLVDNEIVSLNEALSATGVKLSMREQRNSAMSNALPIFRISVGGNKDAFKHQYVAVLNRTHDGKLHVVYQNDRNPGSNPRVTFELVTTKDTEVGLMFNRLLELINED</sequence>
<gene>
    <name evidence="1" type="ORF">C8J25_103357</name>
</gene>